<reference evidence="9 10" key="1">
    <citation type="journal article" date="2015" name="Int. J. Syst. Evol. Microbiol.">
        <title>Flavisolibacter ginsenosidimutans sp. nov., with ginsenoside-converting activity isolated from soil used for cultivating ginseng.</title>
        <authorList>
            <person name="Zhao Y."/>
            <person name="Liu Q."/>
            <person name="Kang M.S."/>
            <person name="Jin F."/>
            <person name="Yu H."/>
            <person name="Im W.T."/>
        </authorList>
    </citation>
    <scope>NUCLEOTIDE SEQUENCE [LARGE SCALE GENOMIC DNA]</scope>
    <source>
        <strain evidence="9 10">Gsoil 636</strain>
    </source>
</reference>
<protein>
    <recommendedName>
        <fullName evidence="8">Probable membrane transporter protein</fullName>
    </recommendedName>
</protein>
<evidence type="ECO:0000256" key="2">
    <source>
        <dbReference type="ARBA" id="ARBA00009142"/>
    </source>
</evidence>
<evidence type="ECO:0000256" key="3">
    <source>
        <dbReference type="ARBA" id="ARBA00022448"/>
    </source>
</evidence>
<keyword evidence="10" id="KW-1185">Reference proteome</keyword>
<dbReference type="Proteomes" id="UP000321204">
    <property type="component" value="Chromosome"/>
</dbReference>
<feature type="transmembrane region" description="Helical" evidence="8">
    <location>
        <begin position="33"/>
        <end position="54"/>
    </location>
</feature>
<dbReference type="InterPro" id="IPR052017">
    <property type="entry name" value="TSUP"/>
</dbReference>
<keyword evidence="5 8" id="KW-0812">Transmembrane</keyword>
<comment type="subcellular location">
    <subcellularLocation>
        <location evidence="1 8">Cell membrane</location>
        <topology evidence="1 8">Multi-pass membrane protein</topology>
    </subcellularLocation>
</comment>
<evidence type="ECO:0000256" key="5">
    <source>
        <dbReference type="ARBA" id="ARBA00022692"/>
    </source>
</evidence>
<evidence type="ECO:0000256" key="6">
    <source>
        <dbReference type="ARBA" id="ARBA00022989"/>
    </source>
</evidence>
<dbReference type="PANTHER" id="PTHR30269">
    <property type="entry name" value="TRANSMEMBRANE PROTEIN YFCA"/>
    <property type="match status" value="1"/>
</dbReference>
<comment type="similarity">
    <text evidence="2 8">Belongs to the 4-toluene sulfonate uptake permease (TSUP) (TC 2.A.102) family.</text>
</comment>
<organism evidence="9 10">
    <name type="scientific">Flavisolibacter ginsenosidimutans</name>
    <dbReference type="NCBI Taxonomy" id="661481"/>
    <lineage>
        <taxon>Bacteria</taxon>
        <taxon>Pseudomonadati</taxon>
        <taxon>Bacteroidota</taxon>
        <taxon>Chitinophagia</taxon>
        <taxon>Chitinophagales</taxon>
        <taxon>Chitinophagaceae</taxon>
        <taxon>Flavisolibacter</taxon>
    </lineage>
</organism>
<keyword evidence="3" id="KW-0813">Transport</keyword>
<evidence type="ECO:0000313" key="9">
    <source>
        <dbReference type="EMBL" id="QEC55393.1"/>
    </source>
</evidence>
<keyword evidence="6 8" id="KW-1133">Transmembrane helix</keyword>
<evidence type="ECO:0000256" key="4">
    <source>
        <dbReference type="ARBA" id="ARBA00022475"/>
    </source>
</evidence>
<dbReference type="KEGG" id="fgg:FSB75_05560"/>
<feature type="transmembrane region" description="Helical" evidence="8">
    <location>
        <begin position="102"/>
        <end position="121"/>
    </location>
</feature>
<dbReference type="Pfam" id="PF01925">
    <property type="entry name" value="TauE"/>
    <property type="match status" value="1"/>
</dbReference>
<dbReference type="GO" id="GO:0005886">
    <property type="term" value="C:plasma membrane"/>
    <property type="evidence" value="ECO:0007669"/>
    <property type="project" value="UniProtKB-SubCell"/>
</dbReference>
<dbReference type="OrthoDB" id="554695at2"/>
<accession>A0A5B8UFX7</accession>
<name>A0A5B8UFX7_9BACT</name>
<gene>
    <name evidence="9" type="ORF">FSB75_05560</name>
</gene>
<evidence type="ECO:0000256" key="8">
    <source>
        <dbReference type="RuleBase" id="RU363041"/>
    </source>
</evidence>
<sequence>MTVDLFHLALLCLAAFFAGFVDAVVGGGGLIQLPAALVILPSFPVASVVGSLKIPSFTGTGAAVWQYMKKVDMNWKLLAVICTLAFFASYSGSYLLTHVSNAFMKPVLLVVLTVVAVYTYAKKDFGQKEEHDISNDKELQRGIFISLIIGFYDGFIGPGAGSILILAFIALLHFDFLHASAHAKMVNLATNIGSIVLFAAKGNIIWSIALPMAVANSLGGFAGAKLAIAKGNKFIRIFFLVIIVGILIRFCWDVFKF</sequence>
<keyword evidence="4 8" id="KW-1003">Cell membrane</keyword>
<feature type="transmembrane region" description="Helical" evidence="8">
    <location>
        <begin position="234"/>
        <end position="255"/>
    </location>
</feature>
<dbReference type="InterPro" id="IPR002781">
    <property type="entry name" value="TM_pro_TauE-like"/>
</dbReference>
<feature type="transmembrane region" description="Helical" evidence="8">
    <location>
        <begin position="192"/>
        <end position="214"/>
    </location>
</feature>
<evidence type="ECO:0000256" key="7">
    <source>
        <dbReference type="ARBA" id="ARBA00023136"/>
    </source>
</evidence>
<dbReference type="PANTHER" id="PTHR30269:SF0">
    <property type="entry name" value="MEMBRANE TRANSPORTER PROTEIN YFCA-RELATED"/>
    <property type="match status" value="1"/>
</dbReference>
<dbReference type="EMBL" id="CP042433">
    <property type="protein sequence ID" value="QEC55393.1"/>
    <property type="molecule type" value="Genomic_DNA"/>
</dbReference>
<dbReference type="AlphaFoldDB" id="A0A5B8UFX7"/>
<evidence type="ECO:0000256" key="1">
    <source>
        <dbReference type="ARBA" id="ARBA00004651"/>
    </source>
</evidence>
<proteinExistence type="inferred from homology"/>
<feature type="transmembrane region" description="Helical" evidence="8">
    <location>
        <begin position="75"/>
        <end position="96"/>
    </location>
</feature>
<dbReference type="RefSeq" id="WP_146783995.1">
    <property type="nucleotide sequence ID" value="NZ_BAABIO010000002.1"/>
</dbReference>
<evidence type="ECO:0000313" key="10">
    <source>
        <dbReference type="Proteomes" id="UP000321204"/>
    </source>
</evidence>
<keyword evidence="7 8" id="KW-0472">Membrane</keyword>
<feature type="transmembrane region" description="Helical" evidence="8">
    <location>
        <begin position="142"/>
        <end position="172"/>
    </location>
</feature>